<comment type="caution">
    <text evidence="5">The sequence shown here is derived from an EMBL/GenBank/DDBJ whole genome shotgun (WGS) entry which is preliminary data.</text>
</comment>
<dbReference type="GO" id="GO:0016787">
    <property type="term" value="F:hydrolase activity"/>
    <property type="evidence" value="ECO:0007669"/>
    <property type="project" value="UniProtKB-KW"/>
</dbReference>
<evidence type="ECO:0000256" key="1">
    <source>
        <dbReference type="ARBA" id="ARBA00005964"/>
    </source>
</evidence>
<reference evidence="5 6" key="1">
    <citation type="submission" date="2019-12" db="EMBL/GenBank/DDBJ databases">
        <title>A genome sequence resource for the geographically widespread anthracnose pathogen Colletotrichum asianum.</title>
        <authorList>
            <person name="Meng Y."/>
        </authorList>
    </citation>
    <scope>NUCLEOTIDE SEQUENCE [LARGE SCALE GENOMIC DNA]</scope>
    <source>
        <strain evidence="5 6">ICMP 18580</strain>
    </source>
</reference>
<evidence type="ECO:0000313" key="6">
    <source>
        <dbReference type="Proteomes" id="UP000434172"/>
    </source>
</evidence>
<dbReference type="Pfam" id="PF00135">
    <property type="entry name" value="COesterase"/>
    <property type="match status" value="1"/>
</dbReference>
<proteinExistence type="inferred from homology"/>
<dbReference type="Gene3D" id="3.40.50.1820">
    <property type="entry name" value="alpha/beta hydrolase"/>
    <property type="match status" value="1"/>
</dbReference>
<dbReference type="SUPFAM" id="SSF53474">
    <property type="entry name" value="alpha/beta-Hydrolases"/>
    <property type="match status" value="1"/>
</dbReference>
<organism evidence="5 6">
    <name type="scientific">Colletotrichum asianum</name>
    <dbReference type="NCBI Taxonomy" id="702518"/>
    <lineage>
        <taxon>Eukaryota</taxon>
        <taxon>Fungi</taxon>
        <taxon>Dikarya</taxon>
        <taxon>Ascomycota</taxon>
        <taxon>Pezizomycotina</taxon>
        <taxon>Sordariomycetes</taxon>
        <taxon>Hypocreomycetidae</taxon>
        <taxon>Glomerellales</taxon>
        <taxon>Glomerellaceae</taxon>
        <taxon>Colletotrichum</taxon>
        <taxon>Colletotrichum gloeosporioides species complex</taxon>
    </lineage>
</organism>
<dbReference type="Proteomes" id="UP000434172">
    <property type="component" value="Unassembled WGS sequence"/>
</dbReference>
<dbReference type="InterPro" id="IPR019826">
    <property type="entry name" value="Carboxylesterase_B_AS"/>
</dbReference>
<evidence type="ECO:0000256" key="2">
    <source>
        <dbReference type="ARBA" id="ARBA00022801"/>
    </source>
</evidence>
<name>A0A8H3W3Y4_9PEZI</name>
<accession>A0A8H3W3Y4</accession>
<dbReference type="OrthoDB" id="3200163at2759"/>
<dbReference type="EMBL" id="WOWK01000123">
    <property type="protein sequence ID" value="KAF0317778.1"/>
    <property type="molecule type" value="Genomic_DNA"/>
</dbReference>
<dbReference type="PANTHER" id="PTHR43142">
    <property type="entry name" value="CARBOXYLIC ESTER HYDROLASE"/>
    <property type="match status" value="1"/>
</dbReference>
<dbReference type="PROSITE" id="PS00122">
    <property type="entry name" value="CARBOXYLESTERASE_B_1"/>
    <property type="match status" value="1"/>
</dbReference>
<evidence type="ECO:0000256" key="3">
    <source>
        <dbReference type="RuleBase" id="RU361235"/>
    </source>
</evidence>
<gene>
    <name evidence="5" type="ORF">GQ607_014983</name>
</gene>
<dbReference type="PANTHER" id="PTHR43142:SF11">
    <property type="entry name" value="CARBOXYLIC ESTER HYDROLASE"/>
    <property type="match status" value="1"/>
</dbReference>
<protein>
    <recommendedName>
        <fullName evidence="3">Carboxylic ester hydrolase</fullName>
        <ecNumber evidence="3">3.1.1.-</ecNumber>
    </recommendedName>
</protein>
<keyword evidence="2 3" id="KW-0378">Hydrolase</keyword>
<dbReference type="InterPro" id="IPR029058">
    <property type="entry name" value="AB_hydrolase_fold"/>
</dbReference>
<sequence length="514" mass="59348">MLHGYVWPNGVRQFYGIPYGSFVKNWTRSTLVDSWPNGEHDGRKLGPWAVQPVPWDFVSYHSSYPVHPYSYLNKPDENNNRDSLTINLTVPPDVEVGNVPVLAFIHGGAFIFGSSYFLIYDGYRLVSEAIRKGKPVVFASFNYRLGLFGFLASKDIREDLQRDGFEGNGNFGLTDQQLALEWIQKHINHFGGDRNNVTILGESAGGMSVGAQIHSRRGPELFSRGAQLSGNMCSVLLFTEKQHEQLYIRVLKLLDISPEAPDRLHRLQAVPDEKIREVTQDSFTTLISIASLCEDGWFWAESRDDRVQNPPAPPPWLKGLITSDVRDESGVFRDELSTNTLDKLEERLQKRLVPDAIAGVKKLYNIHEDVTWAQREEILEAIKSSVPHFVYHFDQPCYFSDNIFRREAYHAFDLLFIFLTRYEQFNPEERLLAEDVHTSFINFAHGIDPWERHQLRHRSRVWGPDGKIQLLDEGEDVTRKYSRMRELVSKKWYDDGFFQVAEDIVVGRYRIFEQ</sequence>
<comment type="similarity">
    <text evidence="1 3">Belongs to the type-B carboxylesterase/lipase family.</text>
</comment>
<dbReference type="AlphaFoldDB" id="A0A8H3W3Y4"/>
<evidence type="ECO:0000259" key="4">
    <source>
        <dbReference type="Pfam" id="PF00135"/>
    </source>
</evidence>
<dbReference type="InterPro" id="IPR002018">
    <property type="entry name" value="CarbesteraseB"/>
</dbReference>
<dbReference type="EC" id="3.1.1.-" evidence="3"/>
<feature type="domain" description="Carboxylesterase type B" evidence="4">
    <location>
        <begin position="10"/>
        <end position="457"/>
    </location>
</feature>
<evidence type="ECO:0000313" key="5">
    <source>
        <dbReference type="EMBL" id="KAF0317778.1"/>
    </source>
</evidence>
<keyword evidence="6" id="KW-1185">Reference proteome</keyword>